<evidence type="ECO:0000313" key="4">
    <source>
        <dbReference type="EMBL" id="TMW60393.1"/>
    </source>
</evidence>
<dbReference type="InterPro" id="IPR009072">
    <property type="entry name" value="Histone-fold"/>
</dbReference>
<gene>
    <name evidence="4" type="ORF">Poli38472_000435</name>
</gene>
<organism evidence="4 5">
    <name type="scientific">Pythium oligandrum</name>
    <name type="common">Mycoparasitic fungus</name>
    <dbReference type="NCBI Taxonomy" id="41045"/>
    <lineage>
        <taxon>Eukaryota</taxon>
        <taxon>Sar</taxon>
        <taxon>Stramenopiles</taxon>
        <taxon>Oomycota</taxon>
        <taxon>Peronosporomycetes</taxon>
        <taxon>Pythiales</taxon>
        <taxon>Pythiaceae</taxon>
        <taxon>Pythium</taxon>
    </lineage>
</organism>
<proteinExistence type="predicted"/>
<evidence type="ECO:0000256" key="1">
    <source>
        <dbReference type="ARBA" id="ARBA00004123"/>
    </source>
</evidence>
<keyword evidence="2" id="KW-0539">Nucleus</keyword>
<comment type="caution">
    <text evidence="4">The sequence shown here is derived from an EMBL/GenBank/DDBJ whole genome shotgun (WGS) entry which is preliminary data.</text>
</comment>
<dbReference type="PANTHER" id="PTHR46138">
    <property type="entry name" value="PROTEIN DR1"/>
    <property type="match status" value="1"/>
</dbReference>
<name>A0A8K1CCB8_PYTOL</name>
<keyword evidence="5" id="KW-1185">Reference proteome</keyword>
<dbReference type="Proteomes" id="UP000794436">
    <property type="component" value="Unassembled WGS sequence"/>
</dbReference>
<protein>
    <recommendedName>
        <fullName evidence="3">Transcription factor CBF/NF-Y/archaeal histone domain-containing protein</fullName>
    </recommendedName>
</protein>
<dbReference type="GO" id="GO:0046982">
    <property type="term" value="F:protein heterodimerization activity"/>
    <property type="evidence" value="ECO:0007669"/>
    <property type="project" value="InterPro"/>
</dbReference>
<dbReference type="GO" id="GO:0016251">
    <property type="term" value="F:RNA polymerase II general transcription initiation factor activity"/>
    <property type="evidence" value="ECO:0007669"/>
    <property type="project" value="TreeGrafter"/>
</dbReference>
<evidence type="ECO:0000256" key="2">
    <source>
        <dbReference type="ARBA" id="ARBA00023242"/>
    </source>
</evidence>
<dbReference type="GO" id="GO:0017025">
    <property type="term" value="F:TBP-class protein binding"/>
    <property type="evidence" value="ECO:0007669"/>
    <property type="project" value="TreeGrafter"/>
</dbReference>
<dbReference type="GO" id="GO:0051123">
    <property type="term" value="P:RNA polymerase II preinitiation complex assembly"/>
    <property type="evidence" value="ECO:0007669"/>
    <property type="project" value="TreeGrafter"/>
</dbReference>
<feature type="domain" description="Transcription factor CBF/NF-Y/archaeal histone" evidence="3">
    <location>
        <begin position="2"/>
        <end position="69"/>
    </location>
</feature>
<evidence type="ECO:0000313" key="5">
    <source>
        <dbReference type="Proteomes" id="UP000794436"/>
    </source>
</evidence>
<dbReference type="EMBL" id="SPLM01000108">
    <property type="protein sequence ID" value="TMW60393.1"/>
    <property type="molecule type" value="Genomic_DNA"/>
</dbReference>
<evidence type="ECO:0000259" key="3">
    <source>
        <dbReference type="Pfam" id="PF00808"/>
    </source>
</evidence>
<reference evidence="4" key="1">
    <citation type="submission" date="2019-03" db="EMBL/GenBank/DDBJ databases">
        <title>Long read genome sequence of the mycoparasitic Pythium oligandrum ATCC 38472 isolated from sugarbeet rhizosphere.</title>
        <authorList>
            <person name="Gaulin E."/>
        </authorList>
    </citation>
    <scope>NUCLEOTIDE SEQUENCE</scope>
    <source>
        <strain evidence="4">ATCC 38472_TT</strain>
    </source>
</reference>
<sequence length="134" mass="15108">MALPRVSIEKLLRDVLPEHFMLQKETTDWVNECASEFLRVLGDKANETAEASAKSEQYRISAEHVAQALMELDQEKYLEQIRAGESSRQAVTASKRQRAATRKAALKQASHEDLLAEQNALFHQASQKAAKEGW</sequence>
<dbReference type="OrthoDB" id="601405at2759"/>
<dbReference type="GO" id="GO:0000122">
    <property type="term" value="P:negative regulation of transcription by RNA polymerase II"/>
    <property type="evidence" value="ECO:0007669"/>
    <property type="project" value="InterPro"/>
</dbReference>
<comment type="subcellular location">
    <subcellularLocation>
        <location evidence="1">Nucleus</location>
    </subcellularLocation>
</comment>
<dbReference type="InterPro" id="IPR042225">
    <property type="entry name" value="Ncb2"/>
</dbReference>
<dbReference type="GO" id="GO:0017054">
    <property type="term" value="C:negative cofactor 2 complex"/>
    <property type="evidence" value="ECO:0007669"/>
    <property type="project" value="InterPro"/>
</dbReference>
<dbReference type="AlphaFoldDB" id="A0A8K1CCB8"/>
<dbReference type="PANTHER" id="PTHR46138:SF1">
    <property type="entry name" value="PROTEIN DR1"/>
    <property type="match status" value="1"/>
</dbReference>
<dbReference type="SUPFAM" id="SSF47113">
    <property type="entry name" value="Histone-fold"/>
    <property type="match status" value="1"/>
</dbReference>
<dbReference type="Pfam" id="PF00808">
    <property type="entry name" value="CBFD_NFYB_HMF"/>
    <property type="match status" value="1"/>
</dbReference>
<accession>A0A8K1CCB8</accession>
<dbReference type="Gene3D" id="1.10.20.10">
    <property type="entry name" value="Histone, subunit A"/>
    <property type="match status" value="1"/>
</dbReference>
<dbReference type="InterPro" id="IPR003958">
    <property type="entry name" value="CBFA_NFYB_domain"/>
</dbReference>